<dbReference type="RefSeq" id="WP_123844417.1">
    <property type="nucleotide sequence ID" value="NZ_RPDH01000001.1"/>
</dbReference>
<reference evidence="2 3" key="1">
    <citation type="submission" date="2018-11" db="EMBL/GenBank/DDBJ databases">
        <title>Chitinophaga lutea sp.nov., isolate from arsenic contaminated soil.</title>
        <authorList>
            <person name="Zong Y."/>
        </authorList>
    </citation>
    <scope>NUCLEOTIDE SEQUENCE [LARGE SCALE GENOMIC DNA]</scope>
    <source>
        <strain evidence="2 3">ZY74</strain>
    </source>
</reference>
<evidence type="ECO:0000313" key="3">
    <source>
        <dbReference type="Proteomes" id="UP000278351"/>
    </source>
</evidence>
<organism evidence="2 3">
    <name type="scientific">Chitinophaga lutea</name>
    <dbReference type="NCBI Taxonomy" id="2488634"/>
    <lineage>
        <taxon>Bacteria</taxon>
        <taxon>Pseudomonadati</taxon>
        <taxon>Bacteroidota</taxon>
        <taxon>Chitinophagia</taxon>
        <taxon>Chitinophagales</taxon>
        <taxon>Chitinophagaceae</taxon>
        <taxon>Chitinophaga</taxon>
    </lineage>
</organism>
<keyword evidence="1" id="KW-0732">Signal</keyword>
<keyword evidence="3" id="KW-1185">Reference proteome</keyword>
<name>A0A3N4Q7M2_9BACT</name>
<feature type="chain" id="PRO_5018189943" description="DUF4249 domain-containing protein" evidence="1">
    <location>
        <begin position="23"/>
        <end position="266"/>
    </location>
</feature>
<dbReference type="Proteomes" id="UP000278351">
    <property type="component" value="Unassembled WGS sequence"/>
</dbReference>
<comment type="caution">
    <text evidence="2">The sequence shown here is derived from an EMBL/GenBank/DDBJ whole genome shotgun (WGS) entry which is preliminary data.</text>
</comment>
<evidence type="ECO:0000256" key="1">
    <source>
        <dbReference type="SAM" id="SignalP"/>
    </source>
</evidence>
<proteinExistence type="predicted"/>
<dbReference type="AlphaFoldDB" id="A0A3N4Q7M2"/>
<evidence type="ECO:0008006" key="4">
    <source>
        <dbReference type="Google" id="ProtNLM"/>
    </source>
</evidence>
<protein>
    <recommendedName>
        <fullName evidence="4">DUF4249 domain-containing protein</fullName>
    </recommendedName>
</protein>
<accession>A0A3N4Q7M2</accession>
<feature type="signal peptide" evidence="1">
    <location>
        <begin position="1"/>
        <end position="22"/>
    </location>
</feature>
<gene>
    <name evidence="2" type="ORF">EGT74_00130</name>
</gene>
<dbReference type="EMBL" id="RPDH01000001">
    <property type="protein sequence ID" value="RPE12000.1"/>
    <property type="molecule type" value="Genomic_DNA"/>
</dbReference>
<dbReference type="OrthoDB" id="700627at2"/>
<evidence type="ECO:0000313" key="2">
    <source>
        <dbReference type="EMBL" id="RPE12000.1"/>
    </source>
</evidence>
<sequence>MQTFINNTITLLLLALLPAAFTACNKEDVTPGKAMQVLVAGYNSSDHALQISIDTTIYDVSVGNGNYIVKPASLVHFNATHHYEAGRRHKMLVITDTVTKQEVFRQPLPENGTKAYFNFLYIDGKEVPSQPPAADANTNKLGFYIRYAESTDPVDIFLTRTDATNGQVYRAYLARNVQPNTWAYAAYLAHEQFATVNMLGLASICFTKAGTTDQWAFYDDESKSKMAASSLLLPKAGEKGIVQPYFVAHGTWGLEIGRMFFYPDRI</sequence>